<feature type="compositionally biased region" description="Low complexity" evidence="2">
    <location>
        <begin position="13"/>
        <end position="26"/>
    </location>
</feature>
<evidence type="ECO:0000313" key="3">
    <source>
        <dbReference type="EMBL" id="OLQ07929.1"/>
    </source>
</evidence>
<keyword evidence="4" id="KW-1185">Reference proteome</keyword>
<gene>
    <name evidence="3" type="ORF">AK812_SmicGene8628</name>
</gene>
<organism evidence="3 4">
    <name type="scientific">Symbiodinium microadriaticum</name>
    <name type="common">Dinoflagellate</name>
    <name type="synonym">Zooxanthella microadriatica</name>
    <dbReference type="NCBI Taxonomy" id="2951"/>
    <lineage>
        <taxon>Eukaryota</taxon>
        <taxon>Sar</taxon>
        <taxon>Alveolata</taxon>
        <taxon>Dinophyceae</taxon>
        <taxon>Suessiales</taxon>
        <taxon>Symbiodiniaceae</taxon>
        <taxon>Symbiodinium</taxon>
    </lineage>
</organism>
<evidence type="ECO:0000256" key="1">
    <source>
        <dbReference type="SAM" id="Coils"/>
    </source>
</evidence>
<comment type="caution">
    <text evidence="3">The sequence shown here is derived from an EMBL/GenBank/DDBJ whole genome shotgun (WGS) entry which is preliminary data.</text>
</comment>
<evidence type="ECO:0000313" key="4">
    <source>
        <dbReference type="Proteomes" id="UP000186817"/>
    </source>
</evidence>
<keyword evidence="1" id="KW-0175">Coiled coil</keyword>
<protein>
    <submittedName>
        <fullName evidence="3">Uncharacterized protein</fullName>
    </submittedName>
</protein>
<feature type="region of interest" description="Disordered" evidence="2">
    <location>
        <begin position="304"/>
        <end position="360"/>
    </location>
</feature>
<dbReference type="OrthoDB" id="435943at2759"/>
<dbReference type="AlphaFoldDB" id="A0A1Q9EKG0"/>
<dbReference type="EMBL" id="LSRX01000129">
    <property type="protein sequence ID" value="OLQ07929.1"/>
    <property type="molecule type" value="Genomic_DNA"/>
</dbReference>
<name>A0A1Q9EKG0_SYMMI</name>
<feature type="region of interest" description="Disordered" evidence="2">
    <location>
        <begin position="195"/>
        <end position="232"/>
    </location>
</feature>
<feature type="coiled-coil region" evidence="1">
    <location>
        <begin position="110"/>
        <end position="137"/>
    </location>
</feature>
<proteinExistence type="predicted"/>
<sequence>MGGKKWADGRALPSSQSSAPWRSSPSAKWNWWSGTWSPRRQLQEMRYDQMEVSQAPDYGGGGSEDAAPTFHQALQKSLTTARKLDGRLRKIASEKDRRHQQWKKYEDQAKKTFLKNRKSYEADIAKLDKEAQETVEAGQLAAAQVKALAIQGTAPAPTAEPMEVEAAWEMLWRNTEAPPSGASFLQEALDASANFGVPRNAPSSGPPCLSAQPPPQQAQPSQLPPNDVSHMGPTEEELRILRKYWDSPYANPVEGLVDCLPNFLPDPKVPMATLEFRQVSGITGECYYGVADTYWTTSRPEKLEQKRDQLKGSATQPFRLPPEHNVSMSDTGDPLQQHANFVDDDKEDLLSVSPGFGQLE</sequence>
<dbReference type="Proteomes" id="UP000186817">
    <property type="component" value="Unassembled WGS sequence"/>
</dbReference>
<accession>A0A1Q9EKG0</accession>
<evidence type="ECO:0000256" key="2">
    <source>
        <dbReference type="SAM" id="MobiDB-lite"/>
    </source>
</evidence>
<feature type="region of interest" description="Disordered" evidence="2">
    <location>
        <begin position="1"/>
        <end position="29"/>
    </location>
</feature>
<reference evidence="3 4" key="1">
    <citation type="submission" date="2016-02" db="EMBL/GenBank/DDBJ databases">
        <title>Genome analysis of coral dinoflagellate symbionts highlights evolutionary adaptations to a symbiotic lifestyle.</title>
        <authorList>
            <person name="Aranda M."/>
            <person name="Li Y."/>
            <person name="Liew Y.J."/>
            <person name="Baumgarten S."/>
            <person name="Simakov O."/>
            <person name="Wilson M."/>
            <person name="Piel J."/>
            <person name="Ashoor H."/>
            <person name="Bougouffa S."/>
            <person name="Bajic V.B."/>
            <person name="Ryu T."/>
            <person name="Ravasi T."/>
            <person name="Bayer T."/>
            <person name="Micklem G."/>
            <person name="Kim H."/>
            <person name="Bhak J."/>
            <person name="Lajeunesse T.C."/>
            <person name="Voolstra C.R."/>
        </authorList>
    </citation>
    <scope>NUCLEOTIDE SEQUENCE [LARGE SCALE GENOMIC DNA]</scope>
    <source>
        <strain evidence="3 4">CCMP2467</strain>
    </source>
</reference>